<keyword evidence="1" id="KW-0732">Signal</keyword>
<protein>
    <recommendedName>
        <fullName evidence="4">Outer membrane protein beta-barrel domain-containing protein</fullName>
    </recommendedName>
</protein>
<evidence type="ECO:0008006" key="4">
    <source>
        <dbReference type="Google" id="ProtNLM"/>
    </source>
</evidence>
<accession>A0A9D7SS42</accession>
<feature type="signal peptide" evidence="1">
    <location>
        <begin position="1"/>
        <end position="19"/>
    </location>
</feature>
<evidence type="ECO:0000313" key="3">
    <source>
        <dbReference type="Proteomes" id="UP000808337"/>
    </source>
</evidence>
<sequence>MKYLFTLFMMACFAMSAHAQWWFDAGIKGAYGPTFMYDHKVFDHGSYKHKITTGTAIGGRLGFNYGYHAGLSVEYSSATGKQDFNFNSKVFNSFKWKHNDWSALFRYSGNGAYIEIGGEIAKIKSVELKNVNSPTVMDVTENFSKNYKSGVLGFGSYLIGGGIFTVNLGIRLHWAIDDMVNDLGKENNYPIVLINETLRNPSKKTLATAAQLQLEANCAFGRFAKSACHDRWRLLLFQ</sequence>
<dbReference type="Proteomes" id="UP000808337">
    <property type="component" value="Unassembled WGS sequence"/>
</dbReference>
<proteinExistence type="predicted"/>
<dbReference type="EMBL" id="JADKGY010000001">
    <property type="protein sequence ID" value="MBK9981119.1"/>
    <property type="molecule type" value="Genomic_DNA"/>
</dbReference>
<organism evidence="2 3">
    <name type="scientific">Candidatus Opimibacter skivensis</name>
    <dbReference type="NCBI Taxonomy" id="2982028"/>
    <lineage>
        <taxon>Bacteria</taxon>
        <taxon>Pseudomonadati</taxon>
        <taxon>Bacteroidota</taxon>
        <taxon>Saprospiria</taxon>
        <taxon>Saprospirales</taxon>
        <taxon>Saprospiraceae</taxon>
        <taxon>Candidatus Opimibacter</taxon>
    </lineage>
</organism>
<dbReference type="AlphaFoldDB" id="A0A9D7SS42"/>
<feature type="chain" id="PRO_5039525008" description="Outer membrane protein beta-barrel domain-containing protein" evidence="1">
    <location>
        <begin position="20"/>
        <end position="238"/>
    </location>
</feature>
<gene>
    <name evidence="2" type="ORF">IPP15_01610</name>
</gene>
<name>A0A9D7SS42_9BACT</name>
<evidence type="ECO:0000313" key="2">
    <source>
        <dbReference type="EMBL" id="MBK9981119.1"/>
    </source>
</evidence>
<comment type="caution">
    <text evidence="2">The sequence shown here is derived from an EMBL/GenBank/DDBJ whole genome shotgun (WGS) entry which is preliminary data.</text>
</comment>
<reference evidence="2 3" key="1">
    <citation type="submission" date="2020-10" db="EMBL/GenBank/DDBJ databases">
        <title>Connecting structure to function with the recovery of over 1000 high-quality activated sludge metagenome-assembled genomes encoding full-length rRNA genes using long-read sequencing.</title>
        <authorList>
            <person name="Singleton C.M."/>
            <person name="Petriglieri F."/>
            <person name="Kristensen J.M."/>
            <person name="Kirkegaard R.H."/>
            <person name="Michaelsen T.Y."/>
            <person name="Andersen M.H."/>
            <person name="Karst S.M."/>
            <person name="Dueholm M.S."/>
            <person name="Nielsen P.H."/>
            <person name="Albertsen M."/>
        </authorList>
    </citation>
    <scope>NUCLEOTIDE SEQUENCE [LARGE SCALE GENOMIC DNA]</scope>
    <source>
        <strain evidence="2">Ribe_18-Q3-R11-54_MAXAC.273</strain>
    </source>
</reference>
<evidence type="ECO:0000256" key="1">
    <source>
        <dbReference type="SAM" id="SignalP"/>
    </source>
</evidence>